<protein>
    <submittedName>
        <fullName evidence="4">DUF4955 domain-containing protein</fullName>
    </submittedName>
</protein>
<accession>A0A9D9EHI3</accession>
<dbReference type="InterPro" id="IPR032532">
    <property type="entry name" value="DUF4955"/>
</dbReference>
<dbReference type="AlphaFoldDB" id="A0A9D9EHI3"/>
<sequence>MIHKFYLETACLAALAAGAVSCVDTGDLESRIDGLEDRVETLEETVRQVNENAITAHTLFTGGMIIMDVKAYSKTGDTGGEEEALIYQIDFSDGSSFNIYIAEDGGGITPMIGVDGNGNWIYSIDGGTEWSTVEGASSATPQVRVNSGGVWEISTDNGTTWDEITDADGNKVAANTTVFSDSFFTKVEEDEDGNLVLGLATGQEITIPVYQELQMTVDENYTEGMNILTGQTLTFNVEFSEDVAEAIVRTCPEGWRVQITEEGKFMVTGPASGTQEGDYTVEIWLQSAEPEKYIRKHKFSFHYVPGTSLYPDGTQAWQEFMAEDPDNVLLDFSYAGYNHGETAPPEVTVTENNGTYTASNGYTVYCITDYGAVPDDGKSDREAFIAMLTDALGSPVPDTPEDQMLFPHSNAARNMVFYFPEGNFILHTSADDTENGKSVSVIIRGSNIILKGAGRDKTTLTMADPNQPSQGENVKYSSPDMIQLKHNTGIQTNNVLATVTGDSPKGAFDVTVGGTGSLKAGDWVCLYMKNTDKAVVAEELSPYSAESGWVIAGSEGVTVKDLHQVRSVSGNTVTFYEPVMHEVKAAYGWTIVRYQHYENVGVEDMTFAGNAKEDFDHHETWQDDGAYKPISITRVTDSWMRRVRFTSVSEASSIIESANVSVYDVEINGQRGHAAIRSQGSSRVFIGAVTDVAHGRRMDVMGHNIEGTDNNEVTGQYHAVGVSKESMGAVLWRNTWGTDGCFEAHASQPRATLIDCCSGSFRRWRQGGDANQMPNHLADLTIWNFNNTTPFTELSEWKWWDTGSQWWKFMPPVIVGFSGEAVTFDETQMKRLEGNGTSVTPESLYEAQLERRLGYVPAWLMALK</sequence>
<dbReference type="Gene3D" id="2.160.20.10">
    <property type="entry name" value="Single-stranded right-handed beta-helix, Pectin lyase-like"/>
    <property type="match status" value="1"/>
</dbReference>
<dbReference type="SUPFAM" id="SSF50939">
    <property type="entry name" value="Sialidases"/>
    <property type="match status" value="1"/>
</dbReference>
<dbReference type="InterPro" id="IPR011050">
    <property type="entry name" value="Pectin_lyase_fold/virulence"/>
</dbReference>
<dbReference type="InterPro" id="IPR012334">
    <property type="entry name" value="Pectin_lyas_fold"/>
</dbReference>
<dbReference type="InterPro" id="IPR036278">
    <property type="entry name" value="Sialidase_sf"/>
</dbReference>
<dbReference type="EMBL" id="JADIMQ010000043">
    <property type="protein sequence ID" value="MBO8448206.1"/>
    <property type="molecule type" value="Genomic_DNA"/>
</dbReference>
<evidence type="ECO:0000259" key="3">
    <source>
        <dbReference type="Pfam" id="PF16378"/>
    </source>
</evidence>
<gene>
    <name evidence="4" type="ORF">IAC29_02910</name>
</gene>
<evidence type="ECO:0000313" key="4">
    <source>
        <dbReference type="EMBL" id="MBO8448206.1"/>
    </source>
</evidence>
<feature type="domain" description="DUF4988" evidence="3">
    <location>
        <begin position="29"/>
        <end position="208"/>
    </location>
</feature>
<feature type="domain" description="DUF4955" evidence="2">
    <location>
        <begin position="715"/>
        <end position="863"/>
    </location>
</feature>
<dbReference type="PROSITE" id="PS51257">
    <property type="entry name" value="PROKAR_LIPOPROTEIN"/>
    <property type="match status" value="1"/>
</dbReference>
<evidence type="ECO:0000256" key="1">
    <source>
        <dbReference type="SAM" id="Coils"/>
    </source>
</evidence>
<dbReference type="Proteomes" id="UP000810252">
    <property type="component" value="Unassembled WGS sequence"/>
</dbReference>
<feature type="coiled-coil region" evidence="1">
    <location>
        <begin position="25"/>
        <end position="52"/>
    </location>
</feature>
<proteinExistence type="predicted"/>
<dbReference type="Pfam" id="PF16378">
    <property type="entry name" value="DUF4988"/>
    <property type="match status" value="1"/>
</dbReference>
<evidence type="ECO:0000259" key="2">
    <source>
        <dbReference type="Pfam" id="PF16315"/>
    </source>
</evidence>
<keyword evidence="1" id="KW-0175">Coiled coil</keyword>
<dbReference type="SUPFAM" id="SSF51126">
    <property type="entry name" value="Pectin lyase-like"/>
    <property type="match status" value="1"/>
</dbReference>
<name>A0A9D9EHI3_9BACT</name>
<reference evidence="4" key="1">
    <citation type="submission" date="2020-10" db="EMBL/GenBank/DDBJ databases">
        <authorList>
            <person name="Gilroy R."/>
        </authorList>
    </citation>
    <scope>NUCLEOTIDE SEQUENCE</scope>
    <source>
        <strain evidence="4">20514</strain>
    </source>
</reference>
<dbReference type="InterPro" id="IPR032149">
    <property type="entry name" value="DUF4988"/>
</dbReference>
<reference evidence="4" key="2">
    <citation type="journal article" date="2021" name="PeerJ">
        <title>Extensive microbial diversity within the chicken gut microbiome revealed by metagenomics and culture.</title>
        <authorList>
            <person name="Gilroy R."/>
            <person name="Ravi A."/>
            <person name="Getino M."/>
            <person name="Pursley I."/>
            <person name="Horton D.L."/>
            <person name="Alikhan N.F."/>
            <person name="Baker D."/>
            <person name="Gharbi K."/>
            <person name="Hall N."/>
            <person name="Watson M."/>
            <person name="Adriaenssens E.M."/>
            <person name="Foster-Nyarko E."/>
            <person name="Jarju S."/>
            <person name="Secka A."/>
            <person name="Antonio M."/>
            <person name="Oren A."/>
            <person name="Chaudhuri R.R."/>
            <person name="La Ragione R."/>
            <person name="Hildebrand F."/>
            <person name="Pallen M.J."/>
        </authorList>
    </citation>
    <scope>NUCLEOTIDE SEQUENCE</scope>
    <source>
        <strain evidence="4">20514</strain>
    </source>
</reference>
<evidence type="ECO:0000313" key="5">
    <source>
        <dbReference type="Proteomes" id="UP000810252"/>
    </source>
</evidence>
<dbReference type="Pfam" id="PF16315">
    <property type="entry name" value="DUF4955"/>
    <property type="match status" value="1"/>
</dbReference>
<organism evidence="4 5">
    <name type="scientific">Candidatus Cryptobacteroides merdigallinarum</name>
    <dbReference type="NCBI Taxonomy" id="2840770"/>
    <lineage>
        <taxon>Bacteria</taxon>
        <taxon>Pseudomonadati</taxon>
        <taxon>Bacteroidota</taxon>
        <taxon>Bacteroidia</taxon>
        <taxon>Bacteroidales</taxon>
        <taxon>Candidatus Cryptobacteroides</taxon>
    </lineage>
</organism>
<comment type="caution">
    <text evidence="4">The sequence shown here is derived from an EMBL/GenBank/DDBJ whole genome shotgun (WGS) entry which is preliminary data.</text>
</comment>